<feature type="repeat" description="PPR" evidence="3">
    <location>
        <begin position="53"/>
        <end position="87"/>
    </location>
</feature>
<evidence type="ECO:0000256" key="1">
    <source>
        <dbReference type="ARBA" id="ARBA00007626"/>
    </source>
</evidence>
<dbReference type="Gene3D" id="1.25.40.10">
    <property type="entry name" value="Tetratricopeptide repeat domain"/>
    <property type="match status" value="2"/>
</dbReference>
<dbReference type="Pfam" id="PF13041">
    <property type="entry name" value="PPR_2"/>
    <property type="match status" value="2"/>
</dbReference>
<dbReference type="InterPro" id="IPR050667">
    <property type="entry name" value="PPR-containing_protein"/>
</dbReference>
<evidence type="ECO:0000313" key="4">
    <source>
        <dbReference type="EMBL" id="KAK4359450.1"/>
    </source>
</evidence>
<dbReference type="AlphaFoldDB" id="A0AAE1RWW4"/>
<accession>A0AAE1RWW4</accession>
<reference evidence="4" key="1">
    <citation type="submission" date="2023-12" db="EMBL/GenBank/DDBJ databases">
        <title>Genome assembly of Anisodus tanguticus.</title>
        <authorList>
            <person name="Wang Y.-J."/>
        </authorList>
    </citation>
    <scope>NUCLEOTIDE SEQUENCE</scope>
    <source>
        <strain evidence="4">KB-2021</strain>
        <tissue evidence="4">Leaf</tissue>
    </source>
</reference>
<dbReference type="PROSITE" id="PS51375">
    <property type="entry name" value="PPR"/>
    <property type="match status" value="5"/>
</dbReference>
<dbReference type="InterPro" id="IPR002885">
    <property type="entry name" value="PPR_rpt"/>
</dbReference>
<dbReference type="PANTHER" id="PTHR47939">
    <property type="entry name" value="MEMBRANE-ASSOCIATED SALT-INDUCIBLE PROTEIN-LIKE"/>
    <property type="match status" value="1"/>
</dbReference>
<organism evidence="4 5">
    <name type="scientific">Anisodus tanguticus</name>
    <dbReference type="NCBI Taxonomy" id="243964"/>
    <lineage>
        <taxon>Eukaryota</taxon>
        <taxon>Viridiplantae</taxon>
        <taxon>Streptophyta</taxon>
        <taxon>Embryophyta</taxon>
        <taxon>Tracheophyta</taxon>
        <taxon>Spermatophyta</taxon>
        <taxon>Magnoliopsida</taxon>
        <taxon>eudicotyledons</taxon>
        <taxon>Gunneridae</taxon>
        <taxon>Pentapetalae</taxon>
        <taxon>asterids</taxon>
        <taxon>lamiids</taxon>
        <taxon>Solanales</taxon>
        <taxon>Solanaceae</taxon>
        <taxon>Solanoideae</taxon>
        <taxon>Hyoscyameae</taxon>
        <taxon>Anisodus</taxon>
    </lineage>
</organism>
<dbReference type="Pfam" id="PF12854">
    <property type="entry name" value="PPR_1"/>
    <property type="match status" value="1"/>
</dbReference>
<evidence type="ECO:0000313" key="5">
    <source>
        <dbReference type="Proteomes" id="UP001291623"/>
    </source>
</evidence>
<dbReference type="PANTHER" id="PTHR47939:SF5">
    <property type="entry name" value="PENTACOTRIPEPTIDE-REPEAT REGION OF PRORP DOMAIN-CONTAINING PROTEIN"/>
    <property type="match status" value="1"/>
</dbReference>
<feature type="repeat" description="PPR" evidence="3">
    <location>
        <begin position="135"/>
        <end position="169"/>
    </location>
</feature>
<dbReference type="EMBL" id="JAVYJV010000011">
    <property type="protein sequence ID" value="KAK4359450.1"/>
    <property type="molecule type" value="Genomic_DNA"/>
</dbReference>
<feature type="repeat" description="PPR" evidence="3">
    <location>
        <begin position="205"/>
        <end position="235"/>
    </location>
</feature>
<gene>
    <name evidence="4" type="ORF">RND71_021679</name>
</gene>
<evidence type="ECO:0000256" key="3">
    <source>
        <dbReference type="PROSITE-ProRule" id="PRU00708"/>
    </source>
</evidence>
<feature type="repeat" description="PPR" evidence="3">
    <location>
        <begin position="170"/>
        <end position="204"/>
    </location>
</feature>
<comment type="caution">
    <text evidence="4">The sequence shown here is derived from an EMBL/GenBank/DDBJ whole genome shotgun (WGS) entry which is preliminary data.</text>
</comment>
<proteinExistence type="inferred from homology"/>
<dbReference type="NCBIfam" id="TIGR00756">
    <property type="entry name" value="PPR"/>
    <property type="match status" value="5"/>
</dbReference>
<name>A0AAE1RWW4_9SOLA</name>
<protein>
    <recommendedName>
        <fullName evidence="6">Pentatricopeptide repeat-containing protein</fullName>
    </recommendedName>
</protein>
<comment type="similarity">
    <text evidence="1">Belongs to the PPR family. P subfamily.</text>
</comment>
<keyword evidence="2" id="KW-0677">Repeat</keyword>
<evidence type="ECO:0000256" key="2">
    <source>
        <dbReference type="ARBA" id="ARBA00022737"/>
    </source>
</evidence>
<feature type="repeat" description="PPR" evidence="3">
    <location>
        <begin position="18"/>
        <end position="52"/>
    </location>
</feature>
<keyword evidence="5" id="KW-1185">Reference proteome</keyword>
<dbReference type="Proteomes" id="UP001291623">
    <property type="component" value="Unassembled WGS sequence"/>
</dbReference>
<dbReference type="Pfam" id="PF01535">
    <property type="entry name" value="PPR"/>
    <property type="match status" value="2"/>
</dbReference>
<sequence>MKEVQKFFDRVKDDFALSVKSYSIMVRGWGELGEVVEALKLFDEMLERGFSVDVLAYNSILESFCNAGKMDEAYKLFMKMRSVGPKPDAFTYSIFIHAYCVKDDIHLAFRLCKSDKVEDAYQLIDEMINPGVTPDCWSYNTILAFHCDHNDVNLALRLISKMEKNGCLPDRHTYNMVLKMLIKVGRFDRVDKVWESMEDRKFYPSVSTYAVMIHGLCKKKGKLEEACKYFEMMID</sequence>
<evidence type="ECO:0008006" key="6">
    <source>
        <dbReference type="Google" id="ProtNLM"/>
    </source>
</evidence>
<dbReference type="SUPFAM" id="SSF81901">
    <property type="entry name" value="HCP-like"/>
    <property type="match status" value="1"/>
</dbReference>
<dbReference type="InterPro" id="IPR011990">
    <property type="entry name" value="TPR-like_helical_dom_sf"/>
</dbReference>